<protein>
    <submittedName>
        <fullName evidence="1">Uncharacterized protein</fullName>
    </submittedName>
</protein>
<gene>
    <name evidence="1" type="ORF">LTR37_010247</name>
</gene>
<dbReference type="Proteomes" id="UP001281147">
    <property type="component" value="Unassembled WGS sequence"/>
</dbReference>
<evidence type="ECO:0000313" key="2">
    <source>
        <dbReference type="Proteomes" id="UP001281147"/>
    </source>
</evidence>
<evidence type="ECO:0000313" key="1">
    <source>
        <dbReference type="EMBL" id="KAK3710619.1"/>
    </source>
</evidence>
<comment type="caution">
    <text evidence="1">The sequence shown here is derived from an EMBL/GenBank/DDBJ whole genome shotgun (WGS) entry which is preliminary data.</text>
</comment>
<sequence length="457" mass="51419">MHTNEDLTVPRDFKKHTLLPEIVDWDETSEHVTWGRTSKAKWDDNLAALLVPIGPLWMYLNWIALEHFDGSLIEAFQAFASRDGVQFAMQHFPRPSVAASLGYGAWVLGQAVLYACLPGAKCFGQRTPGGHLLSYTANGLMAWAVTHVLFFFGACVFGFWDLAIIATHWEGLWVAGNGYGFMLSIVALMRGYCSPSFSEDRKLSGPGSLTSGEALGSAFDIKFFHMVDLAFDISYAAHQFQTHGHITTSMILVLILHTTYVLDFFLHESWYTRTIDITHDHFGFMLAWGDTTFLPAFYTLQAQYLARYPTHLSPTQAACILSLGLAGYAIFRQSNSQKDYIRSHPSPSSAIIWRKPATFIPCIYTTADGKQHSSLLLTSGWWGICRHANYTGDLMMAFAMCATCGTSDLLPWSYFAFMGVFLVLRTKRDEGRCSGKYGERWGEYCERVRWRLVPGVW</sequence>
<proteinExistence type="predicted"/>
<name>A0ACC3N5U8_9PEZI</name>
<reference evidence="1" key="1">
    <citation type="submission" date="2023-07" db="EMBL/GenBank/DDBJ databases">
        <title>Black Yeasts Isolated from many extreme environments.</title>
        <authorList>
            <person name="Coleine C."/>
            <person name="Stajich J.E."/>
            <person name="Selbmann L."/>
        </authorList>
    </citation>
    <scope>NUCLEOTIDE SEQUENCE</scope>
    <source>
        <strain evidence="1">CCFEE 5714</strain>
    </source>
</reference>
<accession>A0ACC3N5U8</accession>
<keyword evidence="2" id="KW-1185">Reference proteome</keyword>
<dbReference type="EMBL" id="JAUTXU010000083">
    <property type="protein sequence ID" value="KAK3710619.1"/>
    <property type="molecule type" value="Genomic_DNA"/>
</dbReference>
<organism evidence="1 2">
    <name type="scientific">Vermiconidia calcicola</name>
    <dbReference type="NCBI Taxonomy" id="1690605"/>
    <lineage>
        <taxon>Eukaryota</taxon>
        <taxon>Fungi</taxon>
        <taxon>Dikarya</taxon>
        <taxon>Ascomycota</taxon>
        <taxon>Pezizomycotina</taxon>
        <taxon>Dothideomycetes</taxon>
        <taxon>Dothideomycetidae</taxon>
        <taxon>Mycosphaerellales</taxon>
        <taxon>Extremaceae</taxon>
        <taxon>Vermiconidia</taxon>
    </lineage>
</organism>